<dbReference type="InterPro" id="IPR036163">
    <property type="entry name" value="HMA_dom_sf"/>
</dbReference>
<evidence type="ECO:0000259" key="2">
    <source>
        <dbReference type="PROSITE" id="PS50846"/>
    </source>
</evidence>
<dbReference type="PROSITE" id="PS50846">
    <property type="entry name" value="HMA_2"/>
    <property type="match status" value="1"/>
</dbReference>
<proteinExistence type="predicted"/>
<dbReference type="CDD" id="cd00371">
    <property type="entry name" value="HMA"/>
    <property type="match status" value="1"/>
</dbReference>
<dbReference type="AlphaFoldDB" id="A0A7Z0J5I4"/>
<name>A0A7Z0J5I4_9MICO</name>
<dbReference type="PROSITE" id="PS01047">
    <property type="entry name" value="HMA_1"/>
    <property type="match status" value="1"/>
</dbReference>
<sequence length="108" mass="10823">MTENERTDLGLTDAAECSCCASSTASTPLIATEGALQAQFKVEGMTCSHCVASVTEELSALDGVQSVGVELNAGGSSTVTVSSTSALDLEQVRAAIGEAGYSLVDSAS</sequence>
<dbReference type="Gene3D" id="3.30.70.100">
    <property type="match status" value="1"/>
</dbReference>
<organism evidence="3 4">
    <name type="scientific">Glaciibacter psychrotolerans</name>
    <dbReference type="NCBI Taxonomy" id="670054"/>
    <lineage>
        <taxon>Bacteria</taxon>
        <taxon>Bacillati</taxon>
        <taxon>Actinomycetota</taxon>
        <taxon>Actinomycetes</taxon>
        <taxon>Micrococcales</taxon>
        <taxon>Microbacteriaceae</taxon>
        <taxon>Glaciibacter</taxon>
    </lineage>
</organism>
<dbReference type="Proteomes" id="UP000537260">
    <property type="component" value="Unassembled WGS sequence"/>
</dbReference>
<evidence type="ECO:0000256" key="1">
    <source>
        <dbReference type="ARBA" id="ARBA00022723"/>
    </source>
</evidence>
<evidence type="ECO:0000313" key="3">
    <source>
        <dbReference type="EMBL" id="NYJ18919.1"/>
    </source>
</evidence>
<dbReference type="InterPro" id="IPR006121">
    <property type="entry name" value="HMA_dom"/>
</dbReference>
<protein>
    <submittedName>
        <fullName evidence="3">Copper chaperone CopZ</fullName>
    </submittedName>
</protein>
<dbReference type="GO" id="GO:0046872">
    <property type="term" value="F:metal ion binding"/>
    <property type="evidence" value="ECO:0007669"/>
    <property type="project" value="UniProtKB-KW"/>
</dbReference>
<comment type="caution">
    <text evidence="3">The sequence shown here is derived from an EMBL/GenBank/DDBJ whole genome shotgun (WGS) entry which is preliminary data.</text>
</comment>
<accession>A0A7Z0J5I4</accession>
<feature type="domain" description="HMA" evidence="2">
    <location>
        <begin position="36"/>
        <end position="104"/>
    </location>
</feature>
<dbReference type="EMBL" id="JACCFM010000001">
    <property type="protein sequence ID" value="NYJ18919.1"/>
    <property type="molecule type" value="Genomic_DNA"/>
</dbReference>
<dbReference type="SUPFAM" id="SSF55008">
    <property type="entry name" value="HMA, heavy metal-associated domain"/>
    <property type="match status" value="1"/>
</dbReference>
<keyword evidence="1" id="KW-0479">Metal-binding</keyword>
<keyword evidence="4" id="KW-1185">Reference proteome</keyword>
<evidence type="ECO:0000313" key="4">
    <source>
        <dbReference type="Proteomes" id="UP000537260"/>
    </source>
</evidence>
<dbReference type="Pfam" id="PF00403">
    <property type="entry name" value="HMA"/>
    <property type="match status" value="1"/>
</dbReference>
<dbReference type="InterPro" id="IPR017969">
    <property type="entry name" value="Heavy-metal-associated_CS"/>
</dbReference>
<dbReference type="RefSeq" id="WP_179577760.1">
    <property type="nucleotide sequence ID" value="NZ_JACCFM010000001.1"/>
</dbReference>
<gene>
    <name evidence="3" type="ORF">HNR05_000710</name>
</gene>
<reference evidence="3 4" key="1">
    <citation type="submission" date="2020-07" db="EMBL/GenBank/DDBJ databases">
        <title>Sequencing the genomes of 1000 actinobacteria strains.</title>
        <authorList>
            <person name="Klenk H.-P."/>
        </authorList>
    </citation>
    <scope>NUCLEOTIDE SEQUENCE [LARGE SCALE GENOMIC DNA]</scope>
    <source>
        <strain evidence="3 4">LI1</strain>
    </source>
</reference>